<keyword evidence="2" id="KW-1185">Reference proteome</keyword>
<reference evidence="1" key="1">
    <citation type="submission" date="2021-01" db="EMBL/GenBank/DDBJ databases">
        <title>Whole genome shotgun sequence of Virgisporangium ochraceum NBRC 16418.</title>
        <authorList>
            <person name="Komaki H."/>
            <person name="Tamura T."/>
        </authorList>
    </citation>
    <scope>NUCLEOTIDE SEQUENCE</scope>
    <source>
        <strain evidence="1">NBRC 16418</strain>
    </source>
</reference>
<dbReference type="EMBL" id="BOPH01000115">
    <property type="protein sequence ID" value="GIJ73463.1"/>
    <property type="molecule type" value="Genomic_DNA"/>
</dbReference>
<organism evidence="1 2">
    <name type="scientific">Virgisporangium ochraceum</name>
    <dbReference type="NCBI Taxonomy" id="65505"/>
    <lineage>
        <taxon>Bacteria</taxon>
        <taxon>Bacillati</taxon>
        <taxon>Actinomycetota</taxon>
        <taxon>Actinomycetes</taxon>
        <taxon>Micromonosporales</taxon>
        <taxon>Micromonosporaceae</taxon>
        <taxon>Virgisporangium</taxon>
    </lineage>
</organism>
<dbReference type="Proteomes" id="UP000635606">
    <property type="component" value="Unassembled WGS sequence"/>
</dbReference>
<dbReference type="RefSeq" id="WP_203933287.1">
    <property type="nucleotide sequence ID" value="NZ_BOPH01000115.1"/>
</dbReference>
<proteinExistence type="predicted"/>
<evidence type="ECO:0000313" key="2">
    <source>
        <dbReference type="Proteomes" id="UP000635606"/>
    </source>
</evidence>
<comment type="caution">
    <text evidence="1">The sequence shown here is derived from an EMBL/GenBank/DDBJ whole genome shotgun (WGS) entry which is preliminary data.</text>
</comment>
<gene>
    <name evidence="1" type="ORF">Voc01_083800</name>
</gene>
<evidence type="ECO:0000313" key="1">
    <source>
        <dbReference type="EMBL" id="GIJ73463.1"/>
    </source>
</evidence>
<sequence>MSRAKSVGCYGGHPPDRADPQREIWVYDTALSLVLAHVIRAVERLTPDRRPVWWADHEHDLRVQVVVSDLFLDLTDGLDAAHHGELARLLEDAAAEVRRRGTFTAADAAAWPVLGTDTVPHRDDGSDDTAPAAELGEAMAALLRGTLPPAPAGSMWFYGPPGGRTTIVMQLG</sequence>
<name>A0A8J4A3C5_9ACTN</name>
<accession>A0A8J4A3C5</accession>
<dbReference type="AlphaFoldDB" id="A0A8J4A3C5"/>
<protein>
    <submittedName>
        <fullName evidence="1">Uncharacterized protein</fullName>
    </submittedName>
</protein>